<evidence type="ECO:0000313" key="13">
    <source>
        <dbReference type="EMBL" id="VAX76651.1"/>
    </source>
</evidence>
<evidence type="ECO:0000256" key="4">
    <source>
        <dbReference type="ARBA" id="ARBA00022741"/>
    </source>
</evidence>
<organism evidence="13 14">
    <name type="scientific">Buchnera aphidicola</name>
    <name type="common">Cinara strobi</name>
    <dbReference type="NCBI Taxonomy" id="1921549"/>
    <lineage>
        <taxon>Bacteria</taxon>
        <taxon>Pseudomonadati</taxon>
        <taxon>Pseudomonadota</taxon>
        <taxon>Gammaproteobacteria</taxon>
        <taxon>Enterobacterales</taxon>
        <taxon>Erwiniaceae</taxon>
        <taxon>Buchnera</taxon>
    </lineage>
</organism>
<evidence type="ECO:0000256" key="7">
    <source>
        <dbReference type="ARBA" id="ARBA00023134"/>
    </source>
</evidence>
<gene>
    <name evidence="13" type="primary">ffh</name>
    <name evidence="13" type="ORF">BUCINSTRO3249_0255</name>
</gene>
<reference evidence="14" key="1">
    <citation type="submission" date="2018-09" db="EMBL/GenBank/DDBJ databases">
        <authorList>
            <person name="Manzano-Marin A."/>
            <person name="Manzano-Marin A."/>
        </authorList>
    </citation>
    <scope>NUCLEOTIDE SEQUENCE [LARGE SCALE GENOMIC DNA]</scope>
    <source>
        <strain evidence="14">BuCistrobi</strain>
    </source>
</reference>
<dbReference type="EMBL" id="LR025085">
    <property type="protein sequence ID" value="VAX76651.1"/>
    <property type="molecule type" value="Genomic_DNA"/>
</dbReference>
<dbReference type="PANTHER" id="PTHR11564:SF5">
    <property type="entry name" value="SIGNAL RECOGNITION PARTICLE SUBUNIT SRP54"/>
    <property type="match status" value="1"/>
</dbReference>
<dbReference type="Pfam" id="PF00448">
    <property type="entry name" value="SRP54"/>
    <property type="match status" value="1"/>
</dbReference>
<keyword evidence="7" id="KW-0342">GTP-binding</keyword>
<keyword evidence="3" id="KW-0963">Cytoplasm</keyword>
<dbReference type="AlphaFoldDB" id="A0A3B1DLS8"/>
<dbReference type="Proteomes" id="UP000271849">
    <property type="component" value="Chromosome"/>
</dbReference>
<keyword evidence="4" id="KW-0547">Nucleotide-binding</keyword>
<evidence type="ECO:0000256" key="6">
    <source>
        <dbReference type="ARBA" id="ARBA00022884"/>
    </source>
</evidence>
<comment type="catalytic activity">
    <reaction evidence="11">
        <text>GTP + H2O = GDP + phosphate + H(+)</text>
        <dbReference type="Rhea" id="RHEA:19669"/>
        <dbReference type="ChEBI" id="CHEBI:15377"/>
        <dbReference type="ChEBI" id="CHEBI:15378"/>
        <dbReference type="ChEBI" id="CHEBI:37565"/>
        <dbReference type="ChEBI" id="CHEBI:43474"/>
        <dbReference type="ChEBI" id="CHEBI:58189"/>
        <dbReference type="EC" id="3.6.5.4"/>
    </reaction>
</comment>
<dbReference type="InterPro" id="IPR004125">
    <property type="entry name" value="Signal_recog_particle_SRP54_M"/>
</dbReference>
<evidence type="ECO:0000313" key="14">
    <source>
        <dbReference type="Proteomes" id="UP000271849"/>
    </source>
</evidence>
<dbReference type="InterPro" id="IPR013822">
    <property type="entry name" value="Signal_recog_particl_SRP54_hlx"/>
</dbReference>
<keyword evidence="6" id="KW-0694">RNA-binding</keyword>
<dbReference type="RefSeq" id="WP_158349129.1">
    <property type="nucleotide sequence ID" value="NZ_LR025085.1"/>
</dbReference>
<dbReference type="InterPro" id="IPR042101">
    <property type="entry name" value="SRP54_N_sf"/>
</dbReference>
<dbReference type="InterPro" id="IPR004780">
    <property type="entry name" value="SRP"/>
</dbReference>
<dbReference type="InterPro" id="IPR003593">
    <property type="entry name" value="AAA+_ATPase"/>
</dbReference>
<dbReference type="GO" id="GO:0048500">
    <property type="term" value="C:signal recognition particle"/>
    <property type="evidence" value="ECO:0007669"/>
    <property type="project" value="InterPro"/>
</dbReference>
<dbReference type="GO" id="GO:0005525">
    <property type="term" value="F:GTP binding"/>
    <property type="evidence" value="ECO:0007669"/>
    <property type="project" value="UniProtKB-KW"/>
</dbReference>
<dbReference type="InterPro" id="IPR036225">
    <property type="entry name" value="SRP/SRP_N"/>
</dbReference>
<evidence type="ECO:0000256" key="2">
    <source>
        <dbReference type="ARBA" id="ARBA00005450"/>
    </source>
</evidence>
<dbReference type="InterPro" id="IPR022941">
    <property type="entry name" value="SRP54"/>
</dbReference>
<evidence type="ECO:0000259" key="12">
    <source>
        <dbReference type="PROSITE" id="PS00300"/>
    </source>
</evidence>
<dbReference type="InterPro" id="IPR027417">
    <property type="entry name" value="P-loop_NTPase"/>
</dbReference>
<dbReference type="PANTHER" id="PTHR11564">
    <property type="entry name" value="SIGNAL RECOGNITION PARTICLE 54K PROTEIN SRP54"/>
    <property type="match status" value="1"/>
</dbReference>
<evidence type="ECO:0000256" key="5">
    <source>
        <dbReference type="ARBA" id="ARBA00022801"/>
    </source>
</evidence>
<dbReference type="GO" id="GO:0003924">
    <property type="term" value="F:GTPase activity"/>
    <property type="evidence" value="ECO:0007669"/>
    <property type="project" value="InterPro"/>
</dbReference>
<feature type="domain" description="SRP54-type proteins GTP-binding" evidence="12">
    <location>
        <begin position="269"/>
        <end position="282"/>
    </location>
</feature>
<comment type="subcellular location">
    <subcellularLocation>
        <location evidence="1">Cytoplasm</location>
    </subcellularLocation>
</comment>
<keyword evidence="5" id="KW-0378">Hydrolase</keyword>
<sequence>MFNNLTKKISDIFEKISYQGYLKKKTIKETLNQVKIALLEADVSLIVIKKFLKQIKIKISNSHINKNFSPSQNLIKIVLKELIKIMGEKHNPLNLLPNKLTICTIIGQQGAGKTTSVGKLAYLLAEKYKKKVLVVSIDIYRPAAILQLKKLILQTKAIFFPSQVTQKTIKIAEMAVKEAKKKNYDVLLIDTAGRLHTDQLKIKELKKIQNHIKPEETLFVVDSMIGQDAVHSIKKFNKKFKLSGIILTKLDSDTRGGVALSIRELTNQPIKYIGTGEKIYDLQIFHPKRIAKRILGMGDVLSLIKDIKNKIKDKELYKLTKTTKKGNNFNLNDFLTQIKQIKKIGSINTLIKKLPKNIIPSNLILNDINETSFIKIEAMINSMTEKEKKFPSIIKASRKIRISNGSGNTIQDINNYLKKFEQMKRIMKQIKKNKRNKIFENIKDYLIKLK</sequence>
<dbReference type="GO" id="GO:0008312">
    <property type="term" value="F:7S RNA binding"/>
    <property type="evidence" value="ECO:0007669"/>
    <property type="project" value="InterPro"/>
</dbReference>
<evidence type="ECO:0000256" key="9">
    <source>
        <dbReference type="ARBA" id="ARBA00023274"/>
    </source>
</evidence>
<dbReference type="Pfam" id="PF02978">
    <property type="entry name" value="SRP_SPB"/>
    <property type="match status" value="1"/>
</dbReference>
<comment type="similarity">
    <text evidence="2">Belongs to the GTP-binding SRP family. SRP54 subfamily.</text>
</comment>
<evidence type="ECO:0000256" key="1">
    <source>
        <dbReference type="ARBA" id="ARBA00004496"/>
    </source>
</evidence>
<dbReference type="SUPFAM" id="SSF47364">
    <property type="entry name" value="Domain of the SRP/SRP receptor G-proteins"/>
    <property type="match status" value="1"/>
</dbReference>
<accession>A0A3B1DLS8</accession>
<dbReference type="SUPFAM" id="SSF52540">
    <property type="entry name" value="P-loop containing nucleoside triphosphate hydrolases"/>
    <property type="match status" value="1"/>
</dbReference>
<protein>
    <recommendedName>
        <fullName evidence="10">signal-recognition-particle GTPase</fullName>
        <ecNumber evidence="10">3.6.5.4</ecNumber>
    </recommendedName>
</protein>
<keyword evidence="8" id="KW-0733">Signal recognition particle</keyword>
<dbReference type="Pfam" id="PF02881">
    <property type="entry name" value="SRP54_N"/>
    <property type="match status" value="1"/>
</dbReference>
<evidence type="ECO:0000256" key="8">
    <source>
        <dbReference type="ARBA" id="ARBA00023135"/>
    </source>
</evidence>
<dbReference type="Gene3D" id="3.40.50.300">
    <property type="entry name" value="P-loop containing nucleotide triphosphate hydrolases"/>
    <property type="match status" value="1"/>
</dbReference>
<dbReference type="PROSITE" id="PS00300">
    <property type="entry name" value="SRP54"/>
    <property type="match status" value="1"/>
</dbReference>
<dbReference type="Gene3D" id="1.10.260.30">
    <property type="entry name" value="Signal recognition particle, SRP54 subunit, M-domain"/>
    <property type="match status" value="1"/>
</dbReference>
<dbReference type="Gene3D" id="1.20.120.140">
    <property type="entry name" value="Signal recognition particle SRP54, nucleotide-binding domain"/>
    <property type="match status" value="1"/>
</dbReference>
<evidence type="ECO:0000256" key="10">
    <source>
        <dbReference type="ARBA" id="ARBA00035672"/>
    </source>
</evidence>
<dbReference type="STRING" id="1921549.GCA_900128825_00254"/>
<dbReference type="SUPFAM" id="SSF47446">
    <property type="entry name" value="Signal peptide-binding domain"/>
    <property type="match status" value="1"/>
</dbReference>
<proteinExistence type="inferred from homology"/>
<dbReference type="OrthoDB" id="9804720at2"/>
<dbReference type="SMART" id="SM00962">
    <property type="entry name" value="SRP54"/>
    <property type="match status" value="1"/>
</dbReference>
<dbReference type="InterPro" id="IPR036891">
    <property type="entry name" value="Signal_recog_part_SRP54_M_sf"/>
</dbReference>
<dbReference type="NCBIfam" id="TIGR00959">
    <property type="entry name" value="ffh"/>
    <property type="match status" value="1"/>
</dbReference>
<dbReference type="EC" id="3.6.5.4" evidence="10"/>
<name>A0A3B1DLS8_9GAMM</name>
<evidence type="ECO:0000256" key="3">
    <source>
        <dbReference type="ARBA" id="ARBA00022490"/>
    </source>
</evidence>
<keyword evidence="9" id="KW-0687">Ribonucleoprotein</keyword>
<dbReference type="GO" id="GO:0006614">
    <property type="term" value="P:SRP-dependent cotranslational protein targeting to membrane"/>
    <property type="evidence" value="ECO:0007669"/>
    <property type="project" value="InterPro"/>
</dbReference>
<dbReference type="SMART" id="SM00963">
    <property type="entry name" value="SRP54_N"/>
    <property type="match status" value="1"/>
</dbReference>
<dbReference type="SMART" id="SM00382">
    <property type="entry name" value="AAA"/>
    <property type="match status" value="1"/>
</dbReference>
<evidence type="ECO:0000256" key="11">
    <source>
        <dbReference type="ARBA" id="ARBA00048027"/>
    </source>
</evidence>
<dbReference type="InterPro" id="IPR000897">
    <property type="entry name" value="SRP54_GTPase_dom"/>
</dbReference>